<accession>A0ABV6MUL2</accession>
<evidence type="ECO:0000256" key="5">
    <source>
        <dbReference type="ARBA" id="ARBA00022989"/>
    </source>
</evidence>
<evidence type="ECO:0000256" key="2">
    <source>
        <dbReference type="ARBA" id="ARBA00022475"/>
    </source>
</evidence>
<dbReference type="Gene3D" id="3.30.1360.200">
    <property type="match status" value="1"/>
</dbReference>
<evidence type="ECO:0000256" key="9">
    <source>
        <dbReference type="SAM" id="SignalP"/>
    </source>
</evidence>
<evidence type="ECO:0000313" key="12">
    <source>
        <dbReference type="Proteomes" id="UP001589810"/>
    </source>
</evidence>
<comment type="caution">
    <text evidence="11">The sequence shown here is derived from an EMBL/GenBank/DDBJ whole genome shotgun (WGS) entry which is preliminary data.</text>
</comment>
<evidence type="ECO:0000256" key="1">
    <source>
        <dbReference type="ARBA" id="ARBA00022448"/>
    </source>
</evidence>
<evidence type="ECO:0000256" key="7">
    <source>
        <dbReference type="ARBA" id="ARBA00023136"/>
    </source>
</evidence>
<dbReference type="EMBL" id="JBHLUD010000007">
    <property type="protein sequence ID" value="MFC0543857.1"/>
    <property type="molecule type" value="Genomic_DNA"/>
</dbReference>
<dbReference type="Pfam" id="PF22599">
    <property type="entry name" value="SecDF_P1_head"/>
    <property type="match status" value="1"/>
</dbReference>
<feature type="compositionally biased region" description="Polar residues" evidence="8">
    <location>
        <begin position="54"/>
        <end position="70"/>
    </location>
</feature>
<feature type="signal peptide" evidence="9">
    <location>
        <begin position="1"/>
        <end position="23"/>
    </location>
</feature>
<evidence type="ECO:0000256" key="8">
    <source>
        <dbReference type="SAM" id="MobiDB-lite"/>
    </source>
</evidence>
<organism evidence="11 12">
    <name type="scientific">Kutzneria chonburiensis</name>
    <dbReference type="NCBI Taxonomy" id="1483604"/>
    <lineage>
        <taxon>Bacteria</taxon>
        <taxon>Bacillati</taxon>
        <taxon>Actinomycetota</taxon>
        <taxon>Actinomycetes</taxon>
        <taxon>Pseudonocardiales</taxon>
        <taxon>Pseudonocardiaceae</taxon>
        <taxon>Kutzneria</taxon>
    </lineage>
</organism>
<dbReference type="PANTHER" id="PTHR30081">
    <property type="entry name" value="PROTEIN-EXPORT MEMBRANE PROTEIN SEC"/>
    <property type="match status" value="1"/>
</dbReference>
<evidence type="ECO:0000259" key="10">
    <source>
        <dbReference type="Pfam" id="PF22599"/>
    </source>
</evidence>
<feature type="chain" id="PRO_5045690917" evidence="9">
    <location>
        <begin position="24"/>
        <end position="200"/>
    </location>
</feature>
<keyword evidence="4" id="KW-0653">Protein transport</keyword>
<dbReference type="InterPro" id="IPR054384">
    <property type="entry name" value="SecDF_P1_head"/>
</dbReference>
<keyword evidence="12" id="KW-1185">Reference proteome</keyword>
<evidence type="ECO:0000256" key="3">
    <source>
        <dbReference type="ARBA" id="ARBA00022692"/>
    </source>
</evidence>
<dbReference type="RefSeq" id="WP_273935341.1">
    <property type="nucleotide sequence ID" value="NZ_CP097263.1"/>
</dbReference>
<keyword evidence="6" id="KW-0811">Translocation</keyword>
<keyword evidence="7" id="KW-0472">Membrane</keyword>
<reference evidence="11 12" key="1">
    <citation type="submission" date="2024-09" db="EMBL/GenBank/DDBJ databases">
        <authorList>
            <person name="Sun Q."/>
            <person name="Mori K."/>
        </authorList>
    </citation>
    <scope>NUCLEOTIDE SEQUENCE [LARGE SCALE GENOMIC DNA]</scope>
    <source>
        <strain evidence="11 12">TBRC 1432</strain>
    </source>
</reference>
<feature type="region of interest" description="Disordered" evidence="8">
    <location>
        <begin position="49"/>
        <end position="73"/>
    </location>
</feature>
<keyword evidence="9" id="KW-0732">Signal</keyword>
<keyword evidence="2" id="KW-1003">Cell membrane</keyword>
<dbReference type="PANTHER" id="PTHR30081:SF1">
    <property type="entry name" value="PROTEIN TRANSLOCASE SUBUNIT SECD"/>
    <property type="match status" value="1"/>
</dbReference>
<keyword evidence="1" id="KW-0813">Transport</keyword>
<keyword evidence="5" id="KW-1133">Transmembrane helix</keyword>
<keyword evidence="3" id="KW-0812">Transmembrane</keyword>
<feature type="domain" description="SecDF P1 head subdomain" evidence="10">
    <location>
        <begin position="105"/>
        <end position="199"/>
    </location>
</feature>
<dbReference type="PROSITE" id="PS51257">
    <property type="entry name" value="PROKAR_LIPOPROTEIN"/>
    <property type="match status" value="1"/>
</dbReference>
<gene>
    <name evidence="11" type="ORF">ACFFH7_20305</name>
</gene>
<proteinExistence type="predicted"/>
<evidence type="ECO:0000256" key="4">
    <source>
        <dbReference type="ARBA" id="ARBA00022927"/>
    </source>
</evidence>
<protein>
    <submittedName>
        <fullName evidence="11">Precorrin-3B C(17)-methyltransferase</fullName>
    </submittedName>
</protein>
<evidence type="ECO:0000313" key="11">
    <source>
        <dbReference type="EMBL" id="MFC0543857.1"/>
    </source>
</evidence>
<dbReference type="Proteomes" id="UP001589810">
    <property type="component" value="Unassembled WGS sequence"/>
</dbReference>
<evidence type="ECO:0000256" key="6">
    <source>
        <dbReference type="ARBA" id="ARBA00023010"/>
    </source>
</evidence>
<sequence length="200" mass="20536">MAVLRALAVVSVLGLAGCSTAVAGQASPAVHPQLRFRPVLVDPTTGAAMVMPSDQRSGNGQSPRQSTTPAEQRAALEGLDCSAPDPLHAKDDPAKPLATCDQQGEMKYVLGPSFLDGSSIKSATAGQDQGRWTVTLTFTTAGAKTWSDYTGHNVGSQVAVALDGRVLSAPTINQQITGDTEISGSFTEQTAKDLAAALSG</sequence>
<name>A0ABV6MUL2_9PSEU</name>
<dbReference type="InterPro" id="IPR022813">
    <property type="entry name" value="SecD/SecF_arch_bac"/>
</dbReference>